<dbReference type="Proteomes" id="UP000622890">
    <property type="component" value="Unassembled WGS sequence"/>
</dbReference>
<evidence type="ECO:0000256" key="1">
    <source>
        <dbReference type="SAM" id="MobiDB-lite"/>
    </source>
</evidence>
<accession>A0A934SVG7</accession>
<organism evidence="2 3">
    <name type="scientific">Noviherbaspirillum pedocola</name>
    <dbReference type="NCBI Taxonomy" id="2801341"/>
    <lineage>
        <taxon>Bacteria</taxon>
        <taxon>Pseudomonadati</taxon>
        <taxon>Pseudomonadota</taxon>
        <taxon>Betaproteobacteria</taxon>
        <taxon>Burkholderiales</taxon>
        <taxon>Oxalobacteraceae</taxon>
        <taxon>Noviherbaspirillum</taxon>
    </lineage>
</organism>
<proteinExistence type="predicted"/>
<name>A0A934SVG7_9BURK</name>
<feature type="region of interest" description="Disordered" evidence="1">
    <location>
        <begin position="34"/>
        <end position="54"/>
    </location>
</feature>
<protein>
    <submittedName>
        <fullName evidence="2">Uncharacterized protein</fullName>
    </submittedName>
</protein>
<dbReference type="RefSeq" id="WP_200593702.1">
    <property type="nucleotide sequence ID" value="NZ_JAEPBG010000007.1"/>
</dbReference>
<gene>
    <name evidence="2" type="ORF">JJB74_17090</name>
</gene>
<dbReference type="EMBL" id="JAEPBG010000007">
    <property type="protein sequence ID" value="MBK4736339.1"/>
    <property type="molecule type" value="Genomic_DNA"/>
</dbReference>
<reference evidence="2" key="1">
    <citation type="submission" date="2021-01" db="EMBL/GenBank/DDBJ databases">
        <title>Genome sequence of strain Noviherbaspirillum sp. DKR-6.</title>
        <authorList>
            <person name="Chaudhary D.K."/>
        </authorList>
    </citation>
    <scope>NUCLEOTIDE SEQUENCE</scope>
    <source>
        <strain evidence="2">DKR-6</strain>
    </source>
</reference>
<sequence length="91" mass="9686">MPDTEEDDLLSPRALLRTMAIAALVAGAVSACSKSMDNPVAPQPPRPHAEAAGGAKLMHAIYQSDSRQRAFFVEGEGVDKADEAPRLVIRT</sequence>
<dbReference type="AlphaFoldDB" id="A0A934SVG7"/>
<keyword evidence="3" id="KW-1185">Reference proteome</keyword>
<evidence type="ECO:0000313" key="2">
    <source>
        <dbReference type="EMBL" id="MBK4736339.1"/>
    </source>
</evidence>
<evidence type="ECO:0000313" key="3">
    <source>
        <dbReference type="Proteomes" id="UP000622890"/>
    </source>
</evidence>
<comment type="caution">
    <text evidence="2">The sequence shown here is derived from an EMBL/GenBank/DDBJ whole genome shotgun (WGS) entry which is preliminary data.</text>
</comment>